<gene>
    <name evidence="1" type="ORF">ERS852411_00031</name>
    <name evidence="2" type="ORF">GKE97_14510</name>
</gene>
<accession>A0A173XP85</accession>
<organism evidence="1 3">
    <name type="scientific">Flavonifractor plautii</name>
    <name type="common">Fusobacterium plautii</name>
    <dbReference type="NCBI Taxonomy" id="292800"/>
    <lineage>
        <taxon>Bacteria</taxon>
        <taxon>Bacillati</taxon>
        <taxon>Bacillota</taxon>
        <taxon>Clostridia</taxon>
        <taxon>Eubacteriales</taxon>
        <taxon>Oscillospiraceae</taxon>
        <taxon>Flavonifractor</taxon>
    </lineage>
</organism>
<dbReference type="Proteomes" id="UP000095746">
    <property type="component" value="Unassembled WGS sequence"/>
</dbReference>
<evidence type="ECO:0000313" key="4">
    <source>
        <dbReference type="Proteomes" id="UP000434475"/>
    </source>
</evidence>
<dbReference type="EMBL" id="WKPR01000015">
    <property type="protein sequence ID" value="MSB20722.1"/>
    <property type="molecule type" value="Genomic_DNA"/>
</dbReference>
<proteinExistence type="predicted"/>
<dbReference type="Proteomes" id="UP000434475">
    <property type="component" value="Unassembled WGS sequence"/>
</dbReference>
<name>A0A173XP85_FLAPL</name>
<protein>
    <recommendedName>
        <fullName evidence="5">DUF1492 domain-containing protein</fullName>
    </recommendedName>
</protein>
<dbReference type="AlphaFoldDB" id="A0A173XP85"/>
<reference evidence="2 4" key="2">
    <citation type="journal article" date="2019" name="Nat. Med.">
        <title>A library of human gut bacterial isolates paired with longitudinal multiomics data enables mechanistic microbiome research.</title>
        <authorList>
            <person name="Poyet M."/>
            <person name="Groussin M."/>
            <person name="Gibbons S.M."/>
            <person name="Avila-Pacheco J."/>
            <person name="Jiang X."/>
            <person name="Kearney S.M."/>
            <person name="Perrotta A.R."/>
            <person name="Berdy B."/>
            <person name="Zhao S."/>
            <person name="Lieberman T.D."/>
            <person name="Swanson P.K."/>
            <person name="Smith M."/>
            <person name="Roesemann S."/>
            <person name="Alexander J.E."/>
            <person name="Rich S.A."/>
            <person name="Livny J."/>
            <person name="Vlamakis H."/>
            <person name="Clish C."/>
            <person name="Bullock K."/>
            <person name="Deik A."/>
            <person name="Scott J."/>
            <person name="Pierce K.A."/>
            <person name="Xavier R.J."/>
            <person name="Alm E.J."/>
        </authorList>
    </citation>
    <scope>NUCLEOTIDE SEQUENCE [LARGE SCALE GENOMIC DNA]</scope>
    <source>
        <strain evidence="2 4">BIOML-A2</strain>
    </source>
</reference>
<evidence type="ECO:0000313" key="2">
    <source>
        <dbReference type="EMBL" id="MSB20722.1"/>
    </source>
</evidence>
<dbReference type="RefSeq" id="WP_009257787.1">
    <property type="nucleotide sequence ID" value="NZ_BAABZG010000001.1"/>
</dbReference>
<evidence type="ECO:0000313" key="1">
    <source>
        <dbReference type="EMBL" id="CUN52697.1"/>
    </source>
</evidence>
<sequence length="152" mass="17520">MTDKELSQRAKEYFAQIRKTDRLIQRLTDTVNTLRSGLTSQSYELKPDKVQTSGPKDTLGETIAKIMSLEDDINTRIDELVTMKKEAFSMISKVPDLDQQNVLVGRYIQLKKWEDLAAEFEYTTQWLFEIHGKALLAFAKENADFLKEPSKV</sequence>
<dbReference type="EMBL" id="CYZT01000001">
    <property type="protein sequence ID" value="CUN52697.1"/>
    <property type="molecule type" value="Genomic_DNA"/>
</dbReference>
<evidence type="ECO:0008006" key="5">
    <source>
        <dbReference type="Google" id="ProtNLM"/>
    </source>
</evidence>
<reference evidence="1 3" key="1">
    <citation type="submission" date="2015-09" db="EMBL/GenBank/DDBJ databases">
        <authorList>
            <consortium name="Pathogen Informatics"/>
        </authorList>
    </citation>
    <scope>NUCLEOTIDE SEQUENCE [LARGE SCALE GENOMIC DNA]</scope>
    <source>
        <strain evidence="1 3">2789STDY5608854</strain>
    </source>
</reference>
<evidence type="ECO:0000313" key="3">
    <source>
        <dbReference type="Proteomes" id="UP000095746"/>
    </source>
</evidence>